<organism evidence="13 14">
    <name type="scientific">Novipirellula herctigrandis</name>
    <dbReference type="NCBI Taxonomy" id="2527986"/>
    <lineage>
        <taxon>Bacteria</taxon>
        <taxon>Pseudomonadati</taxon>
        <taxon>Planctomycetota</taxon>
        <taxon>Planctomycetia</taxon>
        <taxon>Pirellulales</taxon>
        <taxon>Pirellulaceae</taxon>
        <taxon>Novipirellula</taxon>
    </lineage>
</organism>
<dbReference type="GO" id="GO:0140359">
    <property type="term" value="F:ABC-type transporter activity"/>
    <property type="evidence" value="ECO:0007669"/>
    <property type="project" value="InterPro"/>
</dbReference>
<dbReference type="Proteomes" id="UP000315010">
    <property type="component" value="Unassembled WGS sequence"/>
</dbReference>
<evidence type="ECO:0000256" key="8">
    <source>
        <dbReference type="ARBA" id="ARBA00023136"/>
    </source>
</evidence>
<evidence type="ECO:0000256" key="10">
    <source>
        <dbReference type="SAM" id="Phobius"/>
    </source>
</evidence>
<dbReference type="Pfam" id="PF00664">
    <property type="entry name" value="ABC_membrane"/>
    <property type="match status" value="1"/>
</dbReference>
<reference evidence="13 14" key="1">
    <citation type="submission" date="2019-02" db="EMBL/GenBank/DDBJ databases">
        <title>Deep-cultivation of Planctomycetes and their phenomic and genomic characterization uncovers novel biology.</title>
        <authorList>
            <person name="Wiegand S."/>
            <person name="Jogler M."/>
            <person name="Boedeker C."/>
            <person name="Pinto D."/>
            <person name="Vollmers J."/>
            <person name="Rivas-Marin E."/>
            <person name="Kohn T."/>
            <person name="Peeters S.H."/>
            <person name="Heuer A."/>
            <person name="Rast P."/>
            <person name="Oberbeckmann S."/>
            <person name="Bunk B."/>
            <person name="Jeske O."/>
            <person name="Meyerdierks A."/>
            <person name="Storesund J.E."/>
            <person name="Kallscheuer N."/>
            <person name="Luecker S."/>
            <person name="Lage O.M."/>
            <person name="Pohl T."/>
            <person name="Merkel B.J."/>
            <person name="Hornburger P."/>
            <person name="Mueller R.-W."/>
            <person name="Bruemmer F."/>
            <person name="Labrenz M."/>
            <person name="Spormann A.M."/>
            <person name="Op Den Camp H."/>
            <person name="Overmann J."/>
            <person name="Amann R."/>
            <person name="Jetten M.S.M."/>
            <person name="Mascher T."/>
            <person name="Medema M.H."/>
            <person name="Devos D.P."/>
            <person name="Kaster A.-K."/>
            <person name="Ovreas L."/>
            <person name="Rohde M."/>
            <person name="Galperin M.Y."/>
            <person name="Jogler C."/>
        </authorList>
    </citation>
    <scope>NUCLEOTIDE SEQUENCE [LARGE SCALE GENOMIC DNA]</scope>
    <source>
        <strain evidence="13 14">CA13</strain>
    </source>
</reference>
<accession>A0A5C5Z5X7</accession>
<dbReference type="EC" id="3.6.3.-" evidence="13"/>
<feature type="transmembrane region" description="Helical" evidence="10">
    <location>
        <begin position="41"/>
        <end position="62"/>
    </location>
</feature>
<dbReference type="Gene3D" id="1.20.1560.10">
    <property type="entry name" value="ABC transporter type 1, transmembrane domain"/>
    <property type="match status" value="1"/>
</dbReference>
<keyword evidence="6 13" id="KW-0067">ATP-binding</keyword>
<keyword evidence="5" id="KW-0547">Nucleotide-binding</keyword>
<evidence type="ECO:0000256" key="6">
    <source>
        <dbReference type="ARBA" id="ARBA00022840"/>
    </source>
</evidence>
<dbReference type="PROSITE" id="PS00211">
    <property type="entry name" value="ABC_TRANSPORTER_1"/>
    <property type="match status" value="1"/>
</dbReference>
<dbReference type="PROSITE" id="PS50893">
    <property type="entry name" value="ABC_TRANSPORTER_2"/>
    <property type="match status" value="1"/>
</dbReference>
<dbReference type="Pfam" id="PF00005">
    <property type="entry name" value="ABC_tran"/>
    <property type="match status" value="1"/>
</dbReference>
<keyword evidence="9" id="KW-0175">Coiled coil</keyword>
<dbReference type="SUPFAM" id="SSF52540">
    <property type="entry name" value="P-loop containing nucleoside triphosphate hydrolases"/>
    <property type="match status" value="1"/>
</dbReference>
<evidence type="ECO:0000256" key="7">
    <source>
        <dbReference type="ARBA" id="ARBA00022989"/>
    </source>
</evidence>
<evidence type="ECO:0000256" key="5">
    <source>
        <dbReference type="ARBA" id="ARBA00022741"/>
    </source>
</evidence>
<evidence type="ECO:0000256" key="3">
    <source>
        <dbReference type="ARBA" id="ARBA00022475"/>
    </source>
</evidence>
<evidence type="ECO:0000256" key="9">
    <source>
        <dbReference type="SAM" id="Coils"/>
    </source>
</evidence>
<dbReference type="PANTHER" id="PTHR24221">
    <property type="entry name" value="ATP-BINDING CASSETTE SUB-FAMILY B"/>
    <property type="match status" value="1"/>
</dbReference>
<feature type="transmembrane region" description="Helical" evidence="10">
    <location>
        <begin position="261"/>
        <end position="283"/>
    </location>
</feature>
<dbReference type="Gene3D" id="3.40.50.300">
    <property type="entry name" value="P-loop containing nucleotide triphosphate hydrolases"/>
    <property type="match status" value="1"/>
</dbReference>
<evidence type="ECO:0000259" key="11">
    <source>
        <dbReference type="PROSITE" id="PS50893"/>
    </source>
</evidence>
<dbReference type="FunFam" id="3.40.50.300:FF:000221">
    <property type="entry name" value="Multidrug ABC transporter ATP-binding protein"/>
    <property type="match status" value="1"/>
</dbReference>
<dbReference type="InterPro" id="IPR027417">
    <property type="entry name" value="P-loop_NTPase"/>
</dbReference>
<feature type="transmembrane region" description="Helical" evidence="10">
    <location>
        <begin position="381"/>
        <end position="400"/>
    </location>
</feature>
<feature type="transmembrane region" description="Helical" evidence="10">
    <location>
        <begin position="158"/>
        <end position="191"/>
    </location>
</feature>
<dbReference type="InterPro" id="IPR003439">
    <property type="entry name" value="ABC_transporter-like_ATP-bd"/>
</dbReference>
<keyword evidence="7 10" id="KW-1133">Transmembrane helix</keyword>
<keyword evidence="14" id="KW-1185">Reference proteome</keyword>
<feature type="coiled-coil region" evidence="9">
    <location>
        <begin position="90"/>
        <end position="117"/>
    </location>
</feature>
<dbReference type="GO" id="GO:0005886">
    <property type="term" value="C:plasma membrane"/>
    <property type="evidence" value="ECO:0007669"/>
    <property type="project" value="UniProtKB-SubCell"/>
</dbReference>
<keyword evidence="3" id="KW-1003">Cell membrane</keyword>
<dbReference type="GO" id="GO:0034040">
    <property type="term" value="F:ATPase-coupled lipid transmembrane transporter activity"/>
    <property type="evidence" value="ECO:0007669"/>
    <property type="project" value="TreeGrafter"/>
</dbReference>
<feature type="domain" description="ABC transporter" evidence="11">
    <location>
        <begin position="450"/>
        <end position="677"/>
    </location>
</feature>
<dbReference type="PROSITE" id="PS50929">
    <property type="entry name" value="ABC_TM1F"/>
    <property type="match status" value="1"/>
</dbReference>
<name>A0A5C5Z5X7_9BACT</name>
<dbReference type="SUPFAM" id="SSF90123">
    <property type="entry name" value="ABC transporter transmembrane region"/>
    <property type="match status" value="1"/>
</dbReference>
<evidence type="ECO:0000259" key="12">
    <source>
        <dbReference type="PROSITE" id="PS50929"/>
    </source>
</evidence>
<dbReference type="PANTHER" id="PTHR24221:SF654">
    <property type="entry name" value="ATP-BINDING CASSETTE SUB-FAMILY B MEMBER 6"/>
    <property type="match status" value="1"/>
</dbReference>
<proteinExistence type="predicted"/>
<dbReference type="EMBL" id="SJPJ01000001">
    <property type="protein sequence ID" value="TWT82708.1"/>
    <property type="molecule type" value="Genomic_DNA"/>
</dbReference>
<sequence>MAVRLGMYILPLNNRIAPEQSHGRQLVDTRMKNFRRALGDAFRFWPLLLLATLCSVGTGALWGSNIGALFPVIKVTIAGESLQQWVDNEIDATENRIVSIENDIKAVEQQFQEAEAEDQLQVEALNVQLDAEIASLKSSKAMKPWIDDYMPASPFQTVVFVMCLLCIGTGIKHVLMIANTYAVSLIATTIARQIRQQIFAKALSMDQAGFAGYGNSGFVAHITHTTEMLSGGIVSVYGGAIREPMKLLSCLIGASLICWRLLLLSLVVVPVVVFMIVMLSRFLKTICQKFLEQSMGLHHVMLESLSNIRTVQAYTRESHEQARFDKATRDMQGFSMRIVLFNALNRPVTEILALGMMGTAIVAGSYMVLNRATMIWGIPIADRPMGVASMLIFFGLLVGATDPVRKMAQVIDGINTGMVAANMLYPLLDRQALIADPTEPVERPTPHRFIELNQVHFSYDGVHNVLNDVSLQIPFGSKIAIIGPNGAGKSSLINLICRFYDPQQGAVCLDGVDIRSLRLKDLRRHIALVTQTTELFNETIAYNIAYGVEQATREEIVAAAKLAHADDFVTNELPEQYDTMIGHNGLRLSGGQRQRIALARAILRNPEILILDEATSQVDMESERLIFQTLDESCKDCTVIFITHRATMLDRADFLLSFEHGTMTIERQPCDTTTHQVA</sequence>
<dbReference type="InterPro" id="IPR011527">
    <property type="entry name" value="ABC1_TM_dom"/>
</dbReference>
<feature type="transmembrane region" description="Helical" evidence="10">
    <location>
        <begin position="351"/>
        <end position="369"/>
    </location>
</feature>
<dbReference type="AlphaFoldDB" id="A0A5C5Z5X7"/>
<comment type="subcellular location">
    <subcellularLocation>
        <location evidence="1">Cell membrane</location>
        <topology evidence="1">Multi-pass membrane protein</topology>
    </subcellularLocation>
</comment>
<gene>
    <name evidence="13" type="primary">msbA</name>
    <name evidence="13" type="ORF">CA13_41710</name>
</gene>
<feature type="domain" description="ABC transmembrane type-1" evidence="12">
    <location>
        <begin position="133"/>
        <end position="416"/>
    </location>
</feature>
<evidence type="ECO:0000313" key="13">
    <source>
        <dbReference type="EMBL" id="TWT82708.1"/>
    </source>
</evidence>
<dbReference type="GO" id="GO:0005524">
    <property type="term" value="F:ATP binding"/>
    <property type="evidence" value="ECO:0007669"/>
    <property type="project" value="UniProtKB-KW"/>
</dbReference>
<keyword evidence="8 10" id="KW-0472">Membrane</keyword>
<keyword evidence="13" id="KW-0378">Hydrolase</keyword>
<evidence type="ECO:0000256" key="4">
    <source>
        <dbReference type="ARBA" id="ARBA00022692"/>
    </source>
</evidence>
<evidence type="ECO:0000256" key="1">
    <source>
        <dbReference type="ARBA" id="ARBA00004651"/>
    </source>
</evidence>
<dbReference type="InterPro" id="IPR017871">
    <property type="entry name" value="ABC_transporter-like_CS"/>
</dbReference>
<keyword evidence="2" id="KW-0813">Transport</keyword>
<evidence type="ECO:0000313" key="14">
    <source>
        <dbReference type="Proteomes" id="UP000315010"/>
    </source>
</evidence>
<dbReference type="InterPro" id="IPR036640">
    <property type="entry name" value="ABC1_TM_sf"/>
</dbReference>
<keyword evidence="4 10" id="KW-0812">Transmembrane</keyword>
<dbReference type="InterPro" id="IPR039421">
    <property type="entry name" value="Type_1_exporter"/>
</dbReference>
<dbReference type="InterPro" id="IPR003593">
    <property type="entry name" value="AAA+_ATPase"/>
</dbReference>
<protein>
    <submittedName>
        <fullName evidence="13">Lipid A export ATP-binding/permease protein MsbA</fullName>
        <ecNumber evidence="13">3.6.3.-</ecNumber>
    </submittedName>
</protein>
<dbReference type="GO" id="GO:0016887">
    <property type="term" value="F:ATP hydrolysis activity"/>
    <property type="evidence" value="ECO:0007669"/>
    <property type="project" value="InterPro"/>
</dbReference>
<evidence type="ECO:0000256" key="2">
    <source>
        <dbReference type="ARBA" id="ARBA00022448"/>
    </source>
</evidence>
<comment type="caution">
    <text evidence="13">The sequence shown here is derived from an EMBL/GenBank/DDBJ whole genome shotgun (WGS) entry which is preliminary data.</text>
</comment>
<dbReference type="SMART" id="SM00382">
    <property type="entry name" value="AAA"/>
    <property type="match status" value="1"/>
</dbReference>